<protein>
    <submittedName>
        <fullName evidence="1">Uncharacterized protein</fullName>
    </submittedName>
</protein>
<name>A0A8J2HCH4_COTCN</name>
<comment type="caution">
    <text evidence="1">The sequence shown here is derived from an EMBL/GenBank/DDBJ whole genome shotgun (WGS) entry which is preliminary data.</text>
</comment>
<dbReference type="EMBL" id="CAJNRD030001119">
    <property type="protein sequence ID" value="CAG5088419.1"/>
    <property type="molecule type" value="Genomic_DNA"/>
</dbReference>
<dbReference type="AlphaFoldDB" id="A0A8J2HCH4"/>
<proteinExistence type="predicted"/>
<evidence type="ECO:0000313" key="1">
    <source>
        <dbReference type="EMBL" id="CAG5088419.1"/>
    </source>
</evidence>
<sequence length="77" mass="8255">MVQKLCLSSLSTRMSLGNTRVSLLTPTNPKFRDPEECPKSLALLSPTGAKLSGFDSAVSWSINTAVDTANSWKLDIG</sequence>
<evidence type="ECO:0000313" key="2">
    <source>
        <dbReference type="Proteomes" id="UP000786811"/>
    </source>
</evidence>
<accession>A0A8J2HCH4</accession>
<gene>
    <name evidence="1" type="ORF">HICCMSTLAB_LOCUS4834</name>
</gene>
<organism evidence="1 2">
    <name type="scientific">Cotesia congregata</name>
    <name type="common">Parasitoid wasp</name>
    <name type="synonym">Apanteles congregatus</name>
    <dbReference type="NCBI Taxonomy" id="51543"/>
    <lineage>
        <taxon>Eukaryota</taxon>
        <taxon>Metazoa</taxon>
        <taxon>Ecdysozoa</taxon>
        <taxon>Arthropoda</taxon>
        <taxon>Hexapoda</taxon>
        <taxon>Insecta</taxon>
        <taxon>Pterygota</taxon>
        <taxon>Neoptera</taxon>
        <taxon>Endopterygota</taxon>
        <taxon>Hymenoptera</taxon>
        <taxon>Apocrita</taxon>
        <taxon>Ichneumonoidea</taxon>
        <taxon>Braconidae</taxon>
        <taxon>Microgastrinae</taxon>
        <taxon>Cotesia</taxon>
    </lineage>
</organism>
<dbReference type="Proteomes" id="UP000786811">
    <property type="component" value="Unassembled WGS sequence"/>
</dbReference>
<reference evidence="1" key="1">
    <citation type="submission" date="2021-04" db="EMBL/GenBank/DDBJ databases">
        <authorList>
            <person name="Chebbi M.A.C M."/>
        </authorList>
    </citation>
    <scope>NUCLEOTIDE SEQUENCE</scope>
</reference>
<keyword evidence="2" id="KW-1185">Reference proteome</keyword>